<dbReference type="AlphaFoldDB" id="A0A562PTW8"/>
<reference evidence="2" key="3">
    <citation type="submission" date="2019-07" db="EMBL/GenBank/DDBJ databases">
        <authorList>
            <person name="Whitman W."/>
            <person name="Huntemann M."/>
            <person name="Clum A."/>
            <person name="Pillay M."/>
            <person name="Palaniappan K."/>
            <person name="Varghese N."/>
            <person name="Mikhailova N."/>
            <person name="Stamatis D."/>
            <person name="Reddy T."/>
            <person name="Daum C."/>
            <person name="Shapiro N."/>
            <person name="Ivanova N."/>
            <person name="Kyrpides N."/>
            <person name="Woyke T."/>
        </authorList>
    </citation>
    <scope>NUCLEOTIDE SEQUENCE</scope>
    <source>
        <strain evidence="2">CGMCC 1.5380</strain>
    </source>
</reference>
<evidence type="ECO:0000313" key="1">
    <source>
        <dbReference type="EMBL" id="RDI54973.1"/>
    </source>
</evidence>
<accession>A0A562PTW8</accession>
<dbReference type="EMBL" id="QQBA01000006">
    <property type="protein sequence ID" value="RDI54973.1"/>
    <property type="molecule type" value="Genomic_DNA"/>
</dbReference>
<dbReference type="Proteomes" id="UP000254518">
    <property type="component" value="Unassembled WGS sequence"/>
</dbReference>
<dbReference type="OrthoDB" id="680581at2"/>
<evidence type="ECO:0000313" key="2">
    <source>
        <dbReference type="EMBL" id="TWI47881.1"/>
    </source>
</evidence>
<organism evidence="2 4">
    <name type="scientific">Flavobacterium glaciei</name>
    <dbReference type="NCBI Taxonomy" id="386300"/>
    <lineage>
        <taxon>Bacteria</taxon>
        <taxon>Pseudomonadati</taxon>
        <taxon>Bacteroidota</taxon>
        <taxon>Flavobacteriia</taxon>
        <taxon>Flavobacteriales</taxon>
        <taxon>Flavobacteriaceae</taxon>
        <taxon>Flavobacterium</taxon>
    </lineage>
</organism>
<name>A0A562PTW8_9FLAO</name>
<protein>
    <submittedName>
        <fullName evidence="2">Uncharacterized protein</fullName>
    </submittedName>
</protein>
<reference evidence="2 4" key="1">
    <citation type="journal article" date="2015" name="Stand. Genomic Sci.">
        <title>Genomic Encyclopedia of Bacterial and Archaeal Type Strains, Phase III: the genomes of soil and plant-associated and newly described type strains.</title>
        <authorList>
            <person name="Whitman W.B."/>
            <person name="Woyke T."/>
            <person name="Klenk H.P."/>
            <person name="Zhou Y."/>
            <person name="Lilburn T.G."/>
            <person name="Beck B.J."/>
            <person name="De Vos P."/>
            <person name="Vandamme P."/>
            <person name="Eisen J.A."/>
            <person name="Garrity G."/>
            <person name="Hugenholtz P."/>
            <person name="Kyrpides N.C."/>
        </authorList>
    </citation>
    <scope>NUCLEOTIDE SEQUENCE [LARGE SCALE GENOMIC DNA]</scope>
    <source>
        <strain evidence="2 4">CGMCC 1.5380</strain>
    </source>
</reference>
<reference evidence="1 3" key="2">
    <citation type="submission" date="2018-07" db="EMBL/GenBank/DDBJ databases">
        <title>Genomic Encyclopedia of Type Strains, Phase IV (KMG-IV): sequencing the most valuable type-strain genomes for metagenomic binning, comparative biology and taxonomic classification.</title>
        <authorList>
            <person name="Goeker M."/>
        </authorList>
    </citation>
    <scope>NUCLEOTIDE SEQUENCE [LARGE SCALE GENOMIC DNA]</scope>
    <source>
        <strain evidence="1 3">DSM 19728</strain>
    </source>
</reference>
<gene>
    <name evidence="1" type="ORF">DFR66_10680</name>
    <name evidence="2" type="ORF">IQ02_01467</name>
</gene>
<dbReference type="Proteomes" id="UP000321392">
    <property type="component" value="Unassembled WGS sequence"/>
</dbReference>
<evidence type="ECO:0000313" key="4">
    <source>
        <dbReference type="Proteomes" id="UP000321392"/>
    </source>
</evidence>
<keyword evidence="3" id="KW-1185">Reference proteome</keyword>
<evidence type="ECO:0000313" key="3">
    <source>
        <dbReference type="Proteomes" id="UP000254518"/>
    </source>
</evidence>
<dbReference type="RefSeq" id="WP_114754151.1">
    <property type="nucleotide sequence ID" value="NZ_QQBA01000006.1"/>
</dbReference>
<dbReference type="EMBL" id="VLKX01000006">
    <property type="protein sequence ID" value="TWI47881.1"/>
    <property type="molecule type" value="Genomic_DNA"/>
</dbReference>
<proteinExistence type="predicted"/>
<sequence length="73" mass="8676">MMKTEQELNDAILKITMKIRNDYPELSKYLNEMTVTIPDISSPEINIRILTDYYESLENIIKKYIPNHNDDLK</sequence>
<comment type="caution">
    <text evidence="2">The sequence shown here is derived from an EMBL/GenBank/DDBJ whole genome shotgun (WGS) entry which is preliminary data.</text>
</comment>